<feature type="domain" description="Peptidase C1A papain C-terminal" evidence="8">
    <location>
        <begin position="424"/>
        <end position="622"/>
    </location>
</feature>
<keyword evidence="6" id="KW-1015">Disulfide bond</keyword>
<evidence type="ECO:0000259" key="8">
    <source>
        <dbReference type="SMART" id="SM00645"/>
    </source>
</evidence>
<keyword evidence="5" id="KW-0788">Thiol protease</keyword>
<accession>A0A9J6ADA3</accession>
<sequence>MALTMNWKSALLALVVLGMWATEATSRDLNEASMVQKHEKWMARFGRVYRNDAEKAKRFNIFKDNVDYIKSINKAGMRPYKLSINGFADLTNKEFRATHNGYKASSHQKSSKTISFRYENVTAPATMDWRKKGAVTGVKDQGQCGCCWAFSAVAATEGINEIKTGKLISLSEQELVDCDTSSDMGCEGGLMDDAFKFIIKNHGLTTESNYPYEGMDGTCKTGKESNDAAKIIGYEDVPANSESSLLSAVANQPVSVAIDASGSDFQFYSSGVFTGECGTELDHGVTAVGYGKTSDGTKYWLVKNSWGTSWGESALLVLAMWANEATSRDLNQASMVQKHEMWMTRFGRVYKDDTEKEKRFNIFKDNVDYIESINKAGIRPYKLSINGFADFTNEEFRATHNGYKASSHQKSSKTTSFSYENVTAPATMDWRKKGAVTGVKDQGQCGCCWAFSAVAATEGINEIKTGKLISLSEQELVDCDTSSDMGCEGGLMDDAFKFIIKNHGLTTESNYPYEGTDGTCKTGKESNDAAKITGYEDVPTNSESALLNAVANQPVSVAIDASGSDFQFYSSGVFTGECGTELDHGVTAVGYGKNSDGTKYWLVKNSWGTSWGENAFLALLVIGMWANEATSRDLNEASMVQKQ</sequence>
<evidence type="ECO:0000256" key="6">
    <source>
        <dbReference type="ARBA" id="ARBA00023157"/>
    </source>
</evidence>
<evidence type="ECO:0000256" key="7">
    <source>
        <dbReference type="SAM" id="SignalP"/>
    </source>
</evidence>
<comment type="similarity">
    <text evidence="1">Belongs to the peptidase C1 family.</text>
</comment>
<dbReference type="PROSITE" id="PS00639">
    <property type="entry name" value="THIOL_PROTEASE_HIS"/>
    <property type="match status" value="2"/>
</dbReference>
<gene>
    <name evidence="10" type="ORF">H5410_007643</name>
</gene>
<feature type="chain" id="PRO_5039941752" description="Cysteine protease" evidence="7">
    <location>
        <begin position="27"/>
        <end position="643"/>
    </location>
</feature>
<protein>
    <recommendedName>
        <fullName evidence="12">Cysteine protease</fullName>
    </recommendedName>
</protein>
<dbReference type="AlphaFoldDB" id="A0A9J6ADA3"/>
<dbReference type="InterPro" id="IPR013201">
    <property type="entry name" value="Prot_inhib_I29"/>
</dbReference>
<dbReference type="InterPro" id="IPR013128">
    <property type="entry name" value="Peptidase_C1A"/>
</dbReference>
<dbReference type="PRINTS" id="PR00705">
    <property type="entry name" value="PAPAIN"/>
</dbReference>
<proteinExistence type="inferred from homology"/>
<evidence type="ECO:0000256" key="3">
    <source>
        <dbReference type="ARBA" id="ARBA00022729"/>
    </source>
</evidence>
<evidence type="ECO:0000256" key="5">
    <source>
        <dbReference type="ARBA" id="ARBA00022807"/>
    </source>
</evidence>
<organism evidence="10 11">
    <name type="scientific">Solanum commersonii</name>
    <name type="common">Commerson's wild potato</name>
    <name type="synonym">Commerson's nightshade</name>
    <dbReference type="NCBI Taxonomy" id="4109"/>
    <lineage>
        <taxon>Eukaryota</taxon>
        <taxon>Viridiplantae</taxon>
        <taxon>Streptophyta</taxon>
        <taxon>Embryophyta</taxon>
        <taxon>Tracheophyta</taxon>
        <taxon>Spermatophyta</taxon>
        <taxon>Magnoliopsida</taxon>
        <taxon>eudicotyledons</taxon>
        <taxon>Gunneridae</taxon>
        <taxon>Pentapetalae</taxon>
        <taxon>asterids</taxon>
        <taxon>lamiids</taxon>
        <taxon>Solanales</taxon>
        <taxon>Solanaceae</taxon>
        <taxon>Solanoideae</taxon>
        <taxon>Solaneae</taxon>
        <taxon>Solanum</taxon>
    </lineage>
</organism>
<dbReference type="InterPro" id="IPR038765">
    <property type="entry name" value="Papain-like_cys_pep_sf"/>
</dbReference>
<dbReference type="Pfam" id="PF08246">
    <property type="entry name" value="Inhibitor_I29"/>
    <property type="match status" value="2"/>
</dbReference>
<dbReference type="Gene3D" id="3.90.70.10">
    <property type="entry name" value="Cysteine proteinases"/>
    <property type="match status" value="2"/>
</dbReference>
<dbReference type="SUPFAM" id="SSF54001">
    <property type="entry name" value="Cysteine proteinases"/>
    <property type="match status" value="2"/>
</dbReference>
<dbReference type="PANTHER" id="PTHR12411">
    <property type="entry name" value="CYSTEINE PROTEASE FAMILY C1-RELATED"/>
    <property type="match status" value="1"/>
</dbReference>
<dbReference type="SMART" id="SM00645">
    <property type="entry name" value="Pept_C1"/>
    <property type="match status" value="2"/>
</dbReference>
<dbReference type="InterPro" id="IPR039417">
    <property type="entry name" value="Peptidase_C1A_papain-like"/>
</dbReference>
<dbReference type="FunFam" id="3.90.70.10:FF:000023">
    <property type="entry name" value="Senescence-specific cysteine protease SAG39"/>
    <property type="match status" value="2"/>
</dbReference>
<keyword evidence="2" id="KW-0645">Protease</keyword>
<evidence type="ECO:0000313" key="11">
    <source>
        <dbReference type="Proteomes" id="UP000824120"/>
    </source>
</evidence>
<evidence type="ECO:0008006" key="12">
    <source>
        <dbReference type="Google" id="ProtNLM"/>
    </source>
</evidence>
<dbReference type="EMBL" id="JACXVP010000002">
    <property type="protein sequence ID" value="KAG5622425.1"/>
    <property type="molecule type" value="Genomic_DNA"/>
</dbReference>
<dbReference type="InterPro" id="IPR000169">
    <property type="entry name" value="Pept_cys_AS"/>
</dbReference>
<dbReference type="InterPro" id="IPR000668">
    <property type="entry name" value="Peptidase_C1A_C"/>
</dbReference>
<comment type="caution">
    <text evidence="10">The sequence shown here is derived from an EMBL/GenBank/DDBJ whole genome shotgun (WGS) entry which is preliminary data.</text>
</comment>
<evidence type="ECO:0000256" key="2">
    <source>
        <dbReference type="ARBA" id="ARBA00022670"/>
    </source>
</evidence>
<reference evidence="10 11" key="1">
    <citation type="submission" date="2020-09" db="EMBL/GenBank/DDBJ databases">
        <title>De no assembly of potato wild relative species, Solanum commersonii.</title>
        <authorList>
            <person name="Cho K."/>
        </authorList>
    </citation>
    <scope>NUCLEOTIDE SEQUENCE [LARGE SCALE GENOMIC DNA]</scope>
    <source>
        <strain evidence="10">LZ3.2</strain>
        <tissue evidence="10">Leaf</tissue>
    </source>
</reference>
<feature type="domain" description="Cathepsin propeptide inhibitor" evidence="9">
    <location>
        <begin position="38"/>
        <end position="95"/>
    </location>
</feature>
<dbReference type="Proteomes" id="UP000824120">
    <property type="component" value="Chromosome 2"/>
</dbReference>
<name>A0A9J6ADA3_SOLCO</name>
<feature type="domain" description="Peptidase C1A papain C-terminal" evidence="8">
    <location>
        <begin position="123"/>
        <end position="321"/>
    </location>
</feature>
<evidence type="ECO:0000313" key="10">
    <source>
        <dbReference type="EMBL" id="KAG5622425.1"/>
    </source>
</evidence>
<keyword evidence="4" id="KW-0378">Hydrolase</keyword>
<dbReference type="InterPro" id="IPR025660">
    <property type="entry name" value="Pept_his_AS"/>
</dbReference>
<dbReference type="GO" id="GO:0008234">
    <property type="term" value="F:cysteine-type peptidase activity"/>
    <property type="evidence" value="ECO:0007669"/>
    <property type="project" value="UniProtKB-KW"/>
</dbReference>
<keyword evidence="3 7" id="KW-0732">Signal</keyword>
<dbReference type="OrthoDB" id="1702813at2759"/>
<keyword evidence="11" id="KW-1185">Reference proteome</keyword>
<feature type="signal peptide" evidence="7">
    <location>
        <begin position="1"/>
        <end position="26"/>
    </location>
</feature>
<dbReference type="PROSITE" id="PS00139">
    <property type="entry name" value="THIOL_PROTEASE_CYS"/>
    <property type="match status" value="2"/>
</dbReference>
<evidence type="ECO:0000259" key="9">
    <source>
        <dbReference type="SMART" id="SM00848"/>
    </source>
</evidence>
<dbReference type="Pfam" id="PF00112">
    <property type="entry name" value="Peptidase_C1"/>
    <property type="match status" value="2"/>
</dbReference>
<dbReference type="GO" id="GO:0006508">
    <property type="term" value="P:proteolysis"/>
    <property type="evidence" value="ECO:0007669"/>
    <property type="project" value="UniProtKB-KW"/>
</dbReference>
<evidence type="ECO:0000256" key="4">
    <source>
        <dbReference type="ARBA" id="ARBA00022801"/>
    </source>
</evidence>
<evidence type="ECO:0000256" key="1">
    <source>
        <dbReference type="ARBA" id="ARBA00008455"/>
    </source>
</evidence>
<feature type="domain" description="Cathepsin propeptide inhibitor" evidence="9">
    <location>
        <begin position="339"/>
        <end position="396"/>
    </location>
</feature>
<dbReference type="CDD" id="cd02248">
    <property type="entry name" value="Peptidase_C1A"/>
    <property type="match status" value="2"/>
</dbReference>
<dbReference type="SMART" id="SM00848">
    <property type="entry name" value="Inhibitor_I29"/>
    <property type="match status" value="2"/>
</dbReference>